<dbReference type="Gene3D" id="1.50.10.10">
    <property type="match status" value="1"/>
</dbReference>
<reference evidence="2 3" key="1">
    <citation type="submission" date="2019-12" db="EMBL/GenBank/DDBJ databases">
        <title>Streptomyces sp. strain T44 isolated from rhizosphere soil of Broussonetia papyrifera.</title>
        <authorList>
            <person name="Mo P."/>
        </authorList>
    </citation>
    <scope>NUCLEOTIDE SEQUENCE [LARGE SCALE GENOMIC DNA]</scope>
    <source>
        <strain evidence="2 3">T44</strain>
    </source>
</reference>
<sequence length="1074" mass="111204">MGAASPCGGRGRSATFFLVTETASLPTPRSAGLPLAWWAPALSLAERLAATGRPVADAASTAAGSAPWAAGDAEGFALRLAHLGVDGATAAALAAEPAERLAARAAKPGWAEYAEAALTAAPEILEETSADGTGPDVFAAVVRPLVAPAADWLAGLISGVPEVERPVWQGAFERRLTHQLVRLAARTLVHELDVARRAGRLAGSDPRERFVSFVAATGARQGLAALFAAYPVLARMLGQTALDAAAAAGELVERFEADRDELAVALLRDRAPGALAGVDLGLGDAHQGNRSVAVLRFAGGARLVYKPRPLEQHALLDDLVGWLNIRVPGPALRTARSVRRGAYGWLEFVEHRWCRSVTETDAFYRRQGALLALLYAVDGADMHYENVIACGDQPVLVDAETLLHTGLPQAMTAGADPAADALHTSVHRTCLLPHLLIGEHRALDISALGRSTDGTFPSEGLCWEDSGEDTMRVVRAPVVSPAAQNQPLPRATPAAGADHRAALLDGFRTAYTCLAEHRHQLLATDGPLMKRADSPARLIVRSTRLYATLLEESTHPSLLRDALARDSVFAVLWTESEHDEARRRLIEHETADLWRGDVPLFVHRPSGTGVRTAEGTWLPQVLPVASLPSVRAKIARMDEVDCRDQEWIISATLAARGAGSPLGRPRSELAVGPVPAVAPDGSRLLAAVCGIADEIAARAVRGGGRTNWLGLERVSGPHWAVLPMGAGLAQGYCGVALFLAQTDALAGAGRYAALAREAVRPLPVLLKALAADPELSAAAGPGAYDGLAGIVYALVRLSALLGDDLTECLPDALTALGHAAAVCPEPGPAGGTAGALAAAVAAHEATGSAQALRLADIVADRLLVRVGGPARGTAGAARDHRCPGSADGTPWDQGPAAAVGPIGFAQGSAGIGWALRRYATRRPERAVAHEAAADTLLRASLQYPNGVCTKGSWVSGCAGVAAATAHLPAAAALSARLADVGVSPDLSLGHGTLGTLEALAVLAERGDATAAGALSRRTGQVLAVVEAQSHRCATPDHVPSPGLLTGLSGIGYGLLRLAHPETVPSVLLLGQPGH</sequence>
<name>A0A6I6MPV7_9ACTN</name>
<dbReference type="SUPFAM" id="SSF158745">
    <property type="entry name" value="LanC-like"/>
    <property type="match status" value="1"/>
</dbReference>
<gene>
    <name evidence="2" type="primary">lanM</name>
    <name evidence="2" type="ORF">GQF42_03555</name>
</gene>
<dbReference type="Pfam" id="PF05147">
    <property type="entry name" value="LANC_like"/>
    <property type="match status" value="1"/>
</dbReference>
<dbReference type="InterPro" id="IPR017146">
    <property type="entry name" value="Lanti_2_LanM"/>
</dbReference>
<dbReference type="SMART" id="SM01260">
    <property type="entry name" value="LANC_like"/>
    <property type="match status" value="1"/>
</dbReference>
<dbReference type="AlphaFoldDB" id="A0A6I6MPV7"/>
<dbReference type="PIRSF" id="PIRSF037228">
    <property type="entry name" value="Lant_mod_RumM"/>
    <property type="match status" value="1"/>
</dbReference>
<evidence type="ECO:0000313" key="3">
    <source>
        <dbReference type="Proteomes" id="UP000436138"/>
    </source>
</evidence>
<dbReference type="GO" id="GO:0031179">
    <property type="term" value="P:peptide modification"/>
    <property type="evidence" value="ECO:0007669"/>
    <property type="project" value="InterPro"/>
</dbReference>
<dbReference type="Proteomes" id="UP000436138">
    <property type="component" value="Chromosome"/>
</dbReference>
<dbReference type="NCBIfam" id="TIGR03897">
    <property type="entry name" value="lanti_2_LanM"/>
    <property type="match status" value="1"/>
</dbReference>
<dbReference type="InterPro" id="IPR012341">
    <property type="entry name" value="6hp_glycosidase-like_sf"/>
</dbReference>
<dbReference type="InterPro" id="IPR025410">
    <property type="entry name" value="Lant_dehyd"/>
</dbReference>
<dbReference type="KEGG" id="sbro:GQF42_03555"/>
<dbReference type="EMBL" id="CP047020">
    <property type="protein sequence ID" value="QHA02488.1"/>
    <property type="molecule type" value="Genomic_DNA"/>
</dbReference>
<evidence type="ECO:0000259" key="1">
    <source>
        <dbReference type="Pfam" id="PF13575"/>
    </source>
</evidence>
<evidence type="ECO:0000313" key="2">
    <source>
        <dbReference type="EMBL" id="QHA02488.1"/>
    </source>
</evidence>
<dbReference type="Pfam" id="PF13575">
    <property type="entry name" value="DUF4135"/>
    <property type="match status" value="1"/>
</dbReference>
<protein>
    <submittedName>
        <fullName evidence="2">Type 2 lantipeptide synthetase LanM</fullName>
    </submittedName>
</protein>
<proteinExistence type="predicted"/>
<accession>A0A6I6MPV7</accession>
<keyword evidence="3" id="KW-1185">Reference proteome</keyword>
<dbReference type="InterPro" id="IPR007822">
    <property type="entry name" value="LANC-like"/>
</dbReference>
<feature type="domain" description="Lantibiotic biosynthesis protein dehydration" evidence="1">
    <location>
        <begin position="230"/>
        <end position="602"/>
    </location>
</feature>
<dbReference type="GO" id="GO:0005975">
    <property type="term" value="P:carbohydrate metabolic process"/>
    <property type="evidence" value="ECO:0007669"/>
    <property type="project" value="InterPro"/>
</dbReference>
<organism evidence="2 3">
    <name type="scientific">Streptomyces broussonetiae</name>
    <dbReference type="NCBI Taxonomy" id="2686304"/>
    <lineage>
        <taxon>Bacteria</taxon>
        <taxon>Bacillati</taxon>
        <taxon>Actinomycetota</taxon>
        <taxon>Actinomycetes</taxon>
        <taxon>Kitasatosporales</taxon>
        <taxon>Streptomycetaceae</taxon>
        <taxon>Streptomyces</taxon>
    </lineage>
</organism>
<dbReference type="CDD" id="cd04792">
    <property type="entry name" value="LanM-like"/>
    <property type="match status" value="1"/>
</dbReference>